<feature type="transmembrane region" description="Helical" evidence="1">
    <location>
        <begin position="36"/>
        <end position="52"/>
    </location>
</feature>
<organism evidence="2 3">
    <name type="scientific">Asprobacillus argus</name>
    <dbReference type="NCBI Taxonomy" id="3076534"/>
    <lineage>
        <taxon>Bacteria</taxon>
        <taxon>Pseudomonadati</taxon>
        <taxon>Bacteroidota</taxon>
        <taxon>Flavobacteriia</taxon>
        <taxon>Flavobacteriales</taxon>
        <taxon>Flavobacteriaceae</taxon>
        <taxon>Asprobacillus</taxon>
    </lineage>
</organism>
<keyword evidence="1" id="KW-0472">Membrane</keyword>
<protein>
    <recommendedName>
        <fullName evidence="4">DUF4199 domain-containing protein</fullName>
    </recommendedName>
</protein>
<evidence type="ECO:0000256" key="1">
    <source>
        <dbReference type="SAM" id="Phobius"/>
    </source>
</evidence>
<keyword evidence="1" id="KW-0812">Transmembrane</keyword>
<reference evidence="2 3" key="1">
    <citation type="submission" date="2023-09" db="EMBL/GenBank/DDBJ databases">
        <title>Novel taxa isolated from Blanes Bay.</title>
        <authorList>
            <person name="Rey-Velasco X."/>
            <person name="Lucena T."/>
        </authorList>
    </citation>
    <scope>NUCLEOTIDE SEQUENCE [LARGE SCALE GENOMIC DNA]</scope>
    <source>
        <strain evidence="2 3">S356</strain>
    </source>
</reference>
<feature type="transmembrane region" description="Helical" evidence="1">
    <location>
        <begin position="111"/>
        <end position="136"/>
    </location>
</feature>
<feature type="transmembrane region" description="Helical" evidence="1">
    <location>
        <begin position="64"/>
        <end position="91"/>
    </location>
</feature>
<comment type="caution">
    <text evidence="2">The sequence shown here is derived from an EMBL/GenBank/DDBJ whole genome shotgun (WGS) entry which is preliminary data.</text>
</comment>
<gene>
    <name evidence="2" type="ORF">RQM59_12300</name>
</gene>
<evidence type="ECO:0008006" key="4">
    <source>
        <dbReference type="Google" id="ProtNLM"/>
    </source>
</evidence>
<proteinExistence type="predicted"/>
<feature type="transmembrane region" description="Helical" evidence="1">
    <location>
        <begin position="7"/>
        <end position="24"/>
    </location>
</feature>
<sequence>MSANNLVIRNAIFISAGIILYFFIMKISGLEGSSELRFLNFVFVFWGINNAIKSNIIRNGETLYVRNLAIGIGTSALAVGITVVGLIIYVSFINPEFIEVIRASFLWTGNITLPLLVFALLIEGIASSVICSFILMQYYKNYKPQSITPHNQVQIDE</sequence>
<dbReference type="RefSeq" id="WP_349242419.1">
    <property type="nucleotide sequence ID" value="NZ_JAVTTO010000004.1"/>
</dbReference>
<keyword evidence="3" id="KW-1185">Reference proteome</keyword>
<accession>A0ABU3LIX5</accession>
<dbReference type="EMBL" id="JAVTTO010000004">
    <property type="protein sequence ID" value="MDT7833169.1"/>
    <property type="molecule type" value="Genomic_DNA"/>
</dbReference>
<dbReference type="Proteomes" id="UP001257277">
    <property type="component" value="Unassembled WGS sequence"/>
</dbReference>
<evidence type="ECO:0000313" key="2">
    <source>
        <dbReference type="EMBL" id="MDT7833169.1"/>
    </source>
</evidence>
<name>A0ABU3LIX5_9FLAO</name>
<evidence type="ECO:0000313" key="3">
    <source>
        <dbReference type="Proteomes" id="UP001257277"/>
    </source>
</evidence>
<keyword evidence="1" id="KW-1133">Transmembrane helix</keyword>